<evidence type="ECO:0000259" key="11">
    <source>
        <dbReference type="Pfam" id="PF00593"/>
    </source>
</evidence>
<feature type="domain" description="TonB-dependent receptor-like beta-barrel" evidence="11">
    <location>
        <begin position="246"/>
        <end position="750"/>
    </location>
</feature>
<evidence type="ECO:0000256" key="2">
    <source>
        <dbReference type="ARBA" id="ARBA00022448"/>
    </source>
</evidence>
<keyword evidence="14" id="KW-1185">Reference proteome</keyword>
<evidence type="ECO:0000256" key="3">
    <source>
        <dbReference type="ARBA" id="ARBA00022452"/>
    </source>
</evidence>
<dbReference type="GO" id="GO:0044718">
    <property type="term" value="P:siderophore transmembrane transport"/>
    <property type="evidence" value="ECO:0007669"/>
    <property type="project" value="TreeGrafter"/>
</dbReference>
<dbReference type="InterPro" id="IPR036942">
    <property type="entry name" value="Beta-barrel_TonB_sf"/>
</dbReference>
<dbReference type="PANTHER" id="PTHR30069">
    <property type="entry name" value="TONB-DEPENDENT OUTER MEMBRANE RECEPTOR"/>
    <property type="match status" value="1"/>
</dbReference>
<dbReference type="GO" id="GO:0009279">
    <property type="term" value="C:cell outer membrane"/>
    <property type="evidence" value="ECO:0007669"/>
    <property type="project" value="UniProtKB-SubCell"/>
</dbReference>
<feature type="domain" description="TonB-dependent receptor plug" evidence="12">
    <location>
        <begin position="75"/>
        <end position="181"/>
    </location>
</feature>
<dbReference type="PROSITE" id="PS52016">
    <property type="entry name" value="TONB_DEPENDENT_REC_3"/>
    <property type="match status" value="1"/>
</dbReference>
<dbReference type="Gene3D" id="2.170.130.10">
    <property type="entry name" value="TonB-dependent receptor, plug domain"/>
    <property type="match status" value="1"/>
</dbReference>
<dbReference type="OrthoDB" id="8428213at2"/>
<gene>
    <name evidence="13" type="ORF">EXY23_06000</name>
</gene>
<dbReference type="Pfam" id="PF00593">
    <property type="entry name" value="TonB_dep_Rec_b-barrel"/>
    <property type="match status" value="1"/>
</dbReference>
<keyword evidence="13" id="KW-0675">Receptor</keyword>
<keyword evidence="6 8" id="KW-0472">Membrane</keyword>
<comment type="caution">
    <text evidence="13">The sequence shown here is derived from an EMBL/GenBank/DDBJ whole genome shotgun (WGS) entry which is preliminary data.</text>
</comment>
<sequence length="796" mass="83578">MASFQAATGGGGMGRARHPGREALARCLLSSSVLALLAGAGAVAQEAAVALPQVEAVGIAPLPGSGLPRDRVAGNPRSLSAADLTRENQPGLPQALERLSGAVVLNDAQGSPFQPDLQYRGFAASPLLGTPQGLAVYQNGVRINEAFGDTVNWDLIPEAAIRGVDLLGSSPLFGLNAIGGALAIRMKTGFDVQGGALDLFGGSFGRRGLSAQAGQRAGNVAAYLAIEGIDEDGWRVASPQRIRRLYGDLGWRGERATLNLSLGAGDNRLQGNGPVPLQLLSQDRRAVFTYPDITRNRLLTLQARGTYEVTDTLSLETNAYVRSFRQRSLNADIAEAGACDDDDLAGLLCADDVPLTGAGGSTIPVGLLGGAPAGAVNRTGTSSLGAGGAAQIVSRPTLFGLPLRLVLGSSYDHADTDFVGSSELGTVTADRTVNGLGLVLDQPALGIAPVSLRTTNAYWGLYGSGTLDLTPRLSATLGGRFNTATISLRDRIGSALDGDHGYRRFNPSAGLTWRATEAVTAYAGYAEANRAPTPAELACADPLFPCTLGAFFLSDPPLKQVVSRTVEVGLRGGLPAGRLPAGLGGRLSWGLGLFRTDLTDDILLVQSEIQGRGFFRNAGDTRRQGIEANLGWRGDRLALSLDYALVDATFRTPESLPSPNNPFADAGGAIQVQPGDRLPGIPRHRLRFDAEWRATEAWTLGGNVVFNSDQYLRGDESNQLKPLAGYAVVSLRTALRIGPGVELYGLVRNLFDQRYSSFGTLYNLETASALNLGLSDPRSVTPGLPRAVYGGVRVRF</sequence>
<protein>
    <submittedName>
        <fullName evidence="13">TonB-dependent receptor</fullName>
    </submittedName>
</protein>
<keyword evidence="7 8" id="KW-0998">Cell outer membrane</keyword>
<keyword evidence="3 8" id="KW-1134">Transmembrane beta strand</keyword>
<reference evidence="13 14" key="1">
    <citation type="submission" date="2019-03" db="EMBL/GenBank/DDBJ databases">
        <title>Paracraurococcus aquatilis NE82 genome sequence.</title>
        <authorList>
            <person name="Zhao Y."/>
            <person name="Du Z."/>
        </authorList>
    </citation>
    <scope>NUCLEOTIDE SEQUENCE [LARGE SCALE GENOMIC DNA]</scope>
    <source>
        <strain evidence="13 14">NE82</strain>
    </source>
</reference>
<dbReference type="Gene3D" id="2.40.170.20">
    <property type="entry name" value="TonB-dependent receptor, beta-barrel domain"/>
    <property type="match status" value="1"/>
</dbReference>
<dbReference type="InterPro" id="IPR012910">
    <property type="entry name" value="Plug_dom"/>
</dbReference>
<evidence type="ECO:0000256" key="5">
    <source>
        <dbReference type="ARBA" id="ARBA00023077"/>
    </source>
</evidence>
<feature type="region of interest" description="Disordered" evidence="10">
    <location>
        <begin position="65"/>
        <end position="87"/>
    </location>
</feature>
<accession>A0A4R4DSW9</accession>
<evidence type="ECO:0000313" key="13">
    <source>
        <dbReference type="EMBL" id="TCZ64920.1"/>
    </source>
</evidence>
<proteinExistence type="inferred from homology"/>
<comment type="similarity">
    <text evidence="8 9">Belongs to the TonB-dependent receptor family.</text>
</comment>
<name>A0A4R4DSW9_9PROT</name>
<keyword evidence="5 9" id="KW-0798">TonB box</keyword>
<dbReference type="GO" id="GO:0015344">
    <property type="term" value="F:siderophore uptake transmembrane transporter activity"/>
    <property type="evidence" value="ECO:0007669"/>
    <property type="project" value="TreeGrafter"/>
</dbReference>
<dbReference type="SUPFAM" id="SSF56935">
    <property type="entry name" value="Porins"/>
    <property type="match status" value="1"/>
</dbReference>
<evidence type="ECO:0000256" key="9">
    <source>
        <dbReference type="RuleBase" id="RU003357"/>
    </source>
</evidence>
<evidence type="ECO:0000256" key="1">
    <source>
        <dbReference type="ARBA" id="ARBA00004571"/>
    </source>
</evidence>
<dbReference type="Pfam" id="PF07715">
    <property type="entry name" value="Plug"/>
    <property type="match status" value="1"/>
</dbReference>
<keyword evidence="2 8" id="KW-0813">Transport</keyword>
<evidence type="ECO:0000313" key="14">
    <source>
        <dbReference type="Proteomes" id="UP000295023"/>
    </source>
</evidence>
<organism evidence="13 14">
    <name type="scientific">Roseicella aquatilis</name>
    <dbReference type="NCBI Taxonomy" id="2527868"/>
    <lineage>
        <taxon>Bacteria</taxon>
        <taxon>Pseudomonadati</taxon>
        <taxon>Pseudomonadota</taxon>
        <taxon>Alphaproteobacteria</taxon>
        <taxon>Acetobacterales</taxon>
        <taxon>Roseomonadaceae</taxon>
        <taxon>Roseicella</taxon>
    </lineage>
</organism>
<evidence type="ECO:0000256" key="7">
    <source>
        <dbReference type="ARBA" id="ARBA00023237"/>
    </source>
</evidence>
<dbReference type="InterPro" id="IPR000531">
    <property type="entry name" value="Beta-barrel_TonB"/>
</dbReference>
<dbReference type="AlphaFoldDB" id="A0A4R4DSW9"/>
<dbReference type="PANTHER" id="PTHR30069:SF39">
    <property type="entry name" value="BLL6183 PROTEIN"/>
    <property type="match status" value="1"/>
</dbReference>
<dbReference type="InterPro" id="IPR037066">
    <property type="entry name" value="Plug_dom_sf"/>
</dbReference>
<dbReference type="Proteomes" id="UP000295023">
    <property type="component" value="Unassembled WGS sequence"/>
</dbReference>
<evidence type="ECO:0000256" key="4">
    <source>
        <dbReference type="ARBA" id="ARBA00022692"/>
    </source>
</evidence>
<evidence type="ECO:0000259" key="12">
    <source>
        <dbReference type="Pfam" id="PF07715"/>
    </source>
</evidence>
<evidence type="ECO:0000256" key="8">
    <source>
        <dbReference type="PROSITE-ProRule" id="PRU01360"/>
    </source>
</evidence>
<keyword evidence="4 8" id="KW-0812">Transmembrane</keyword>
<dbReference type="EMBL" id="SKBM01000004">
    <property type="protein sequence ID" value="TCZ64920.1"/>
    <property type="molecule type" value="Genomic_DNA"/>
</dbReference>
<dbReference type="InterPro" id="IPR039426">
    <property type="entry name" value="TonB-dep_rcpt-like"/>
</dbReference>
<comment type="subcellular location">
    <subcellularLocation>
        <location evidence="1 8">Cell outer membrane</location>
        <topology evidence="1 8">Multi-pass membrane protein</topology>
    </subcellularLocation>
</comment>
<evidence type="ECO:0000256" key="6">
    <source>
        <dbReference type="ARBA" id="ARBA00023136"/>
    </source>
</evidence>
<evidence type="ECO:0000256" key="10">
    <source>
        <dbReference type="SAM" id="MobiDB-lite"/>
    </source>
</evidence>